<keyword evidence="1" id="KW-0472">Membrane</keyword>
<feature type="transmembrane region" description="Helical" evidence="1">
    <location>
        <begin position="209"/>
        <end position="234"/>
    </location>
</feature>
<keyword evidence="3" id="KW-1185">Reference proteome</keyword>
<dbReference type="HOGENOM" id="CLU_043930_0_0_9"/>
<dbReference type="PANTHER" id="PTHR37814">
    <property type="entry name" value="CONSERVED MEMBRANE PROTEIN"/>
    <property type="match status" value="1"/>
</dbReference>
<feature type="transmembrane region" description="Helical" evidence="1">
    <location>
        <begin position="315"/>
        <end position="336"/>
    </location>
</feature>
<feature type="transmembrane region" description="Helical" evidence="1">
    <location>
        <begin position="72"/>
        <end position="101"/>
    </location>
</feature>
<feature type="transmembrane region" description="Helical" evidence="1">
    <location>
        <begin position="291"/>
        <end position="309"/>
    </location>
</feature>
<organism evidence="2 3">
    <name type="scientific">Halobacteroides halobius (strain ATCC 35273 / DSM 5150 / MD-1)</name>
    <dbReference type="NCBI Taxonomy" id="748449"/>
    <lineage>
        <taxon>Bacteria</taxon>
        <taxon>Bacillati</taxon>
        <taxon>Bacillota</taxon>
        <taxon>Clostridia</taxon>
        <taxon>Halanaerobiales</taxon>
        <taxon>Halobacteroidaceae</taxon>
        <taxon>Halobacteroides</taxon>
    </lineage>
</organism>
<accession>L0KB09</accession>
<dbReference type="RefSeq" id="WP_015328198.1">
    <property type="nucleotide sequence ID" value="NC_019978.1"/>
</dbReference>
<dbReference type="KEGG" id="hhl:Halha_2614"/>
<feature type="transmembrane region" description="Helical" evidence="1">
    <location>
        <begin position="141"/>
        <end position="161"/>
    </location>
</feature>
<feature type="transmembrane region" description="Helical" evidence="1">
    <location>
        <begin position="107"/>
        <end position="129"/>
    </location>
</feature>
<evidence type="ECO:0000256" key="1">
    <source>
        <dbReference type="SAM" id="Phobius"/>
    </source>
</evidence>
<dbReference type="AlphaFoldDB" id="L0KB09"/>
<evidence type="ECO:0000313" key="3">
    <source>
        <dbReference type="Proteomes" id="UP000010880"/>
    </source>
</evidence>
<reference evidence="3" key="1">
    <citation type="submission" date="2012-02" db="EMBL/GenBank/DDBJ databases">
        <title>The complete genome of Halobacteroides halobius DSM 5150.</title>
        <authorList>
            <person name="Lucas S."/>
            <person name="Copeland A."/>
            <person name="Lapidus A."/>
            <person name="Glavina del Rio T."/>
            <person name="Dalin E."/>
            <person name="Tice H."/>
            <person name="Bruce D."/>
            <person name="Goodwin L."/>
            <person name="Pitluck S."/>
            <person name="Peters L."/>
            <person name="Mikhailova N."/>
            <person name="Gu W."/>
            <person name="Kyrpides N."/>
            <person name="Mavromatis K."/>
            <person name="Ivanova N."/>
            <person name="Brettin T."/>
            <person name="Detter J.C."/>
            <person name="Han C."/>
            <person name="Larimer F."/>
            <person name="Land M."/>
            <person name="Hauser L."/>
            <person name="Markowitz V."/>
            <person name="Cheng J.-F."/>
            <person name="Hugenholtz P."/>
            <person name="Woyke T."/>
            <person name="Wu D."/>
            <person name="Tindall B."/>
            <person name="Pomrenke H."/>
            <person name="Brambilla E."/>
            <person name="Klenk H.-P."/>
            <person name="Eisen J.A."/>
        </authorList>
    </citation>
    <scope>NUCLEOTIDE SEQUENCE [LARGE SCALE GENOMIC DNA]</scope>
    <source>
        <strain evidence="3">ATCC 35273 / DSM 5150 / MD-1</strain>
    </source>
</reference>
<keyword evidence="1" id="KW-0812">Transmembrane</keyword>
<sequence>MKLDRYLQITLTYIGAVIGAGFASGQEILQFFITYGTSGLSGIILAGLLFIILGSSIVLIGYDLELPDYQSLFYQLGGSFLGLLADIFLTLFLLGSLIVMLAGCKEIFNYFFTLEINLGLIITLIIIAIANYYGLNGIMKLNSLFTPILILISLVVVINLNNNFGLSLEQFSLSMPAIVSSFVYAGYNTVLGIVVLLPLTTKIKKQEMILGIFTGGIILGLIALLIGYNLYYFFDDIAGSEMPMLELVSKYKVEFHYIYGVVLWCAMITTASCNLYGLTERIKSIINLSRGKLVIIILAIILPVVNLSFSHLVELIYPWLGKISLSLVAGLMIVFFGKKVYKGSGDYGH</sequence>
<evidence type="ECO:0000313" key="2">
    <source>
        <dbReference type="EMBL" id="AGB42487.1"/>
    </source>
</evidence>
<proteinExistence type="predicted"/>
<gene>
    <name evidence="2" type="ordered locus">Halha_2614</name>
</gene>
<name>L0KB09_HALHC</name>
<dbReference type="EMBL" id="CP003359">
    <property type="protein sequence ID" value="AGB42487.1"/>
    <property type="molecule type" value="Genomic_DNA"/>
</dbReference>
<feature type="transmembrane region" description="Helical" evidence="1">
    <location>
        <begin position="12"/>
        <end position="33"/>
    </location>
</feature>
<keyword evidence="1" id="KW-1133">Transmembrane helix</keyword>
<protein>
    <submittedName>
        <fullName evidence="2">Putative membrane protein</fullName>
    </submittedName>
</protein>
<feature type="transmembrane region" description="Helical" evidence="1">
    <location>
        <begin position="173"/>
        <end position="197"/>
    </location>
</feature>
<dbReference type="PANTHER" id="PTHR37814:SF1">
    <property type="entry name" value="MEMBRANE PROTEIN"/>
    <property type="match status" value="1"/>
</dbReference>
<dbReference type="InterPro" id="IPR038728">
    <property type="entry name" value="YkvI-like"/>
</dbReference>
<feature type="transmembrane region" description="Helical" evidence="1">
    <location>
        <begin position="39"/>
        <end position="60"/>
    </location>
</feature>
<dbReference type="STRING" id="748449.Halha_2614"/>
<dbReference type="Proteomes" id="UP000010880">
    <property type="component" value="Chromosome"/>
</dbReference>
<feature type="transmembrane region" description="Helical" evidence="1">
    <location>
        <begin position="257"/>
        <end position="279"/>
    </location>
</feature>
<dbReference type="eggNOG" id="COG3949">
    <property type="taxonomic scope" value="Bacteria"/>
</dbReference>